<comment type="caution">
    <text evidence="2">The sequence shown here is derived from an EMBL/GenBank/DDBJ whole genome shotgun (WGS) entry which is preliminary data.</text>
</comment>
<feature type="chain" id="PRO_5021251147" evidence="1">
    <location>
        <begin position="21"/>
        <end position="75"/>
    </location>
</feature>
<dbReference type="Proteomes" id="UP000314294">
    <property type="component" value="Unassembled WGS sequence"/>
</dbReference>
<dbReference type="EMBL" id="SRLO01020002">
    <property type="protein sequence ID" value="TNN23050.1"/>
    <property type="molecule type" value="Genomic_DNA"/>
</dbReference>
<accession>A0A4Z2E3C8</accession>
<sequence length="75" mass="7726">MRALALLCAAALGLCGSGRASRSCPDLAAASCHCSAERTKELSRQHVPRVKVGCGDLELTDPLPPGLLPGRTVSL</sequence>
<evidence type="ECO:0000313" key="3">
    <source>
        <dbReference type="Proteomes" id="UP000314294"/>
    </source>
</evidence>
<feature type="signal peptide" evidence="1">
    <location>
        <begin position="1"/>
        <end position="20"/>
    </location>
</feature>
<protein>
    <submittedName>
        <fullName evidence="2">Uncharacterized protein</fullName>
    </submittedName>
</protein>
<name>A0A4Z2E3C8_9TELE</name>
<evidence type="ECO:0000256" key="1">
    <source>
        <dbReference type="SAM" id="SignalP"/>
    </source>
</evidence>
<dbReference type="AlphaFoldDB" id="A0A4Z2E3C8"/>
<dbReference type="OrthoDB" id="10031018at2759"/>
<reference evidence="2 3" key="1">
    <citation type="submission" date="2019-03" db="EMBL/GenBank/DDBJ databases">
        <title>First draft genome of Liparis tanakae, snailfish: a comprehensive survey of snailfish specific genes.</title>
        <authorList>
            <person name="Kim W."/>
            <person name="Song I."/>
            <person name="Jeong J.-H."/>
            <person name="Kim D."/>
            <person name="Kim S."/>
            <person name="Ryu S."/>
            <person name="Song J.Y."/>
            <person name="Lee S.K."/>
        </authorList>
    </citation>
    <scope>NUCLEOTIDE SEQUENCE [LARGE SCALE GENOMIC DNA]</scope>
    <source>
        <tissue evidence="2">Muscle</tissue>
    </source>
</reference>
<proteinExistence type="predicted"/>
<evidence type="ECO:0000313" key="2">
    <source>
        <dbReference type="EMBL" id="TNN23050.1"/>
    </source>
</evidence>
<keyword evidence="1" id="KW-0732">Signal</keyword>
<gene>
    <name evidence="2" type="ORF">EYF80_066833</name>
</gene>
<organism evidence="2 3">
    <name type="scientific">Liparis tanakae</name>
    <name type="common">Tanaka's snailfish</name>
    <dbReference type="NCBI Taxonomy" id="230148"/>
    <lineage>
        <taxon>Eukaryota</taxon>
        <taxon>Metazoa</taxon>
        <taxon>Chordata</taxon>
        <taxon>Craniata</taxon>
        <taxon>Vertebrata</taxon>
        <taxon>Euteleostomi</taxon>
        <taxon>Actinopterygii</taxon>
        <taxon>Neopterygii</taxon>
        <taxon>Teleostei</taxon>
        <taxon>Neoteleostei</taxon>
        <taxon>Acanthomorphata</taxon>
        <taxon>Eupercaria</taxon>
        <taxon>Perciformes</taxon>
        <taxon>Cottioidei</taxon>
        <taxon>Cottales</taxon>
        <taxon>Liparidae</taxon>
        <taxon>Liparis</taxon>
    </lineage>
</organism>
<keyword evidence="3" id="KW-1185">Reference proteome</keyword>